<reference evidence="2 3" key="1">
    <citation type="journal article" date="2024" name="Chem. Sci.">
        <title>Discovery of megapolipeptins by genome mining of a Burkholderiales bacteria collection.</title>
        <authorList>
            <person name="Paulo B.S."/>
            <person name="Recchia M.J.J."/>
            <person name="Lee S."/>
            <person name="Fergusson C.H."/>
            <person name="Romanowski S.B."/>
            <person name="Hernandez A."/>
            <person name="Krull N."/>
            <person name="Liu D.Y."/>
            <person name="Cavanagh H."/>
            <person name="Bos A."/>
            <person name="Gray C.A."/>
            <person name="Murphy B.T."/>
            <person name="Linington R.G."/>
            <person name="Eustaquio A.S."/>
        </authorList>
    </citation>
    <scope>NUCLEOTIDE SEQUENCE [LARGE SCALE GENOMIC DNA]</scope>
    <source>
        <strain evidence="2 3">RL17-350-BIC-A</strain>
    </source>
</reference>
<dbReference type="RefSeq" id="WP_408182780.1">
    <property type="nucleotide sequence ID" value="NZ_JAQQEZ010000075.1"/>
</dbReference>
<sequence length="285" mass="32035">MNPANPVKKAPPNDLGVLLRHWRDVRGISQLDLSFNAGVSQRHISFIESGRSVPSRQMLMDIAQALDIPLRERNTLLLAAGYAPTYADAAWNAQEMQSVTNALGRMLRQHEPFPALVMDRYWNVLMTNDATPRFFNCFIDMAARKGPRNMLHLVFDPDGMRPFVADWRTVADSLIQRVYRESVGRVIDDRTRELLDALRAYPNVQTGFEPGYPSVADASAAAMPVIPIGFVRNGYVMKYFSMVASVGTPQTIAAQELRLECMFPADDETEARHLEMLDAAPQSHR</sequence>
<accession>A0ABW9B9B6</accession>
<feature type="domain" description="HTH cro/C1-type" evidence="1">
    <location>
        <begin position="19"/>
        <end position="73"/>
    </location>
</feature>
<dbReference type="PANTHER" id="PTHR35010:SF4">
    <property type="entry name" value="BLL5781 PROTEIN"/>
    <property type="match status" value="1"/>
</dbReference>
<protein>
    <submittedName>
        <fullName evidence="2">Helix-turn-helix transcriptional regulator</fullName>
    </submittedName>
</protein>
<dbReference type="InterPro" id="IPR041413">
    <property type="entry name" value="MLTR_LBD"/>
</dbReference>
<dbReference type="SUPFAM" id="SSF47413">
    <property type="entry name" value="lambda repressor-like DNA-binding domains"/>
    <property type="match status" value="1"/>
</dbReference>
<keyword evidence="3" id="KW-1185">Reference proteome</keyword>
<proteinExistence type="predicted"/>
<dbReference type="EMBL" id="JAQQEZ010000075">
    <property type="protein sequence ID" value="MFM0007952.1"/>
    <property type="molecule type" value="Genomic_DNA"/>
</dbReference>
<evidence type="ECO:0000313" key="3">
    <source>
        <dbReference type="Proteomes" id="UP001629230"/>
    </source>
</evidence>
<name>A0ABW9B9B6_9BURK</name>
<dbReference type="Proteomes" id="UP001629230">
    <property type="component" value="Unassembled WGS sequence"/>
</dbReference>
<organism evidence="2 3">
    <name type="scientific">Paraburkholderia dipogonis</name>
    <dbReference type="NCBI Taxonomy" id="1211383"/>
    <lineage>
        <taxon>Bacteria</taxon>
        <taxon>Pseudomonadati</taxon>
        <taxon>Pseudomonadota</taxon>
        <taxon>Betaproteobacteria</taxon>
        <taxon>Burkholderiales</taxon>
        <taxon>Burkholderiaceae</taxon>
        <taxon>Paraburkholderia</taxon>
    </lineage>
</organism>
<dbReference type="Gene3D" id="3.30.450.180">
    <property type="match status" value="1"/>
</dbReference>
<dbReference type="Gene3D" id="1.10.260.40">
    <property type="entry name" value="lambda repressor-like DNA-binding domains"/>
    <property type="match status" value="1"/>
</dbReference>
<dbReference type="InterPro" id="IPR001387">
    <property type="entry name" value="Cro/C1-type_HTH"/>
</dbReference>
<comment type="caution">
    <text evidence="2">The sequence shown here is derived from an EMBL/GenBank/DDBJ whole genome shotgun (WGS) entry which is preliminary data.</text>
</comment>
<dbReference type="CDD" id="cd00093">
    <property type="entry name" value="HTH_XRE"/>
    <property type="match status" value="1"/>
</dbReference>
<dbReference type="InterPro" id="IPR010982">
    <property type="entry name" value="Lambda_DNA-bd_dom_sf"/>
</dbReference>
<dbReference type="Pfam" id="PF17765">
    <property type="entry name" value="MLTR_LBD"/>
    <property type="match status" value="1"/>
</dbReference>
<dbReference type="PROSITE" id="PS50943">
    <property type="entry name" value="HTH_CROC1"/>
    <property type="match status" value="1"/>
</dbReference>
<dbReference type="PANTHER" id="PTHR35010">
    <property type="entry name" value="BLL4672 PROTEIN-RELATED"/>
    <property type="match status" value="1"/>
</dbReference>
<dbReference type="Pfam" id="PF01381">
    <property type="entry name" value="HTH_3"/>
    <property type="match status" value="1"/>
</dbReference>
<evidence type="ECO:0000259" key="1">
    <source>
        <dbReference type="PROSITE" id="PS50943"/>
    </source>
</evidence>
<gene>
    <name evidence="2" type="ORF">PQR57_44395</name>
</gene>
<evidence type="ECO:0000313" key="2">
    <source>
        <dbReference type="EMBL" id="MFM0007952.1"/>
    </source>
</evidence>
<dbReference type="SMART" id="SM00530">
    <property type="entry name" value="HTH_XRE"/>
    <property type="match status" value="1"/>
</dbReference>